<feature type="region of interest" description="Disordered" evidence="6">
    <location>
        <begin position="1"/>
        <end position="20"/>
    </location>
</feature>
<dbReference type="PANTHER" id="PTHR31042">
    <property type="entry name" value="CORE-2/I-BRANCHING BETA-1,6-N-ACETYLGLUCOSAMINYLTRANSFERASE FAMILY PROTEIN-RELATED"/>
    <property type="match status" value="1"/>
</dbReference>
<dbReference type="OrthoDB" id="1743976at2759"/>
<keyword evidence="3" id="KW-0808">Transferase</keyword>
<dbReference type="InterPro" id="IPR044174">
    <property type="entry name" value="BC10-like"/>
</dbReference>
<evidence type="ECO:0000256" key="5">
    <source>
        <dbReference type="ARBA" id="ARBA00023180"/>
    </source>
</evidence>
<evidence type="ECO:0000256" key="4">
    <source>
        <dbReference type="ARBA" id="ARBA00023136"/>
    </source>
</evidence>
<reference evidence="7" key="1">
    <citation type="submission" date="2022-05" db="EMBL/GenBank/DDBJ databases">
        <title>The Musa troglodytarum L. genome provides insights into the mechanism of non-climacteric behaviour and enrichment of carotenoids.</title>
        <authorList>
            <person name="Wang J."/>
        </authorList>
    </citation>
    <scope>NUCLEOTIDE SEQUENCE</scope>
    <source>
        <tissue evidence="7">Leaf</tissue>
    </source>
</reference>
<name>A0A9E7JRQ9_9LILI</name>
<evidence type="ECO:0000256" key="1">
    <source>
        <dbReference type="ARBA" id="ARBA00004606"/>
    </source>
</evidence>
<sequence length="120" mass="13312">MAASVARGADGVPEEIPAPPPTVTAFLFRSPPVALRTADQRRLPLEGQRPASLPVLVWGDLSMVDAERRLLVNALLDISNQRFALLSDTCIPLFDFTYRYLMRSKYILKSQLLNILKSAS</sequence>
<proteinExistence type="predicted"/>
<dbReference type="EMBL" id="CP097504">
    <property type="protein sequence ID" value="URD90988.1"/>
    <property type="molecule type" value="Genomic_DNA"/>
</dbReference>
<evidence type="ECO:0000256" key="3">
    <source>
        <dbReference type="ARBA" id="ARBA00022679"/>
    </source>
</evidence>
<evidence type="ECO:0000256" key="2">
    <source>
        <dbReference type="ARBA" id="ARBA00022676"/>
    </source>
</evidence>
<dbReference type="Pfam" id="PF02485">
    <property type="entry name" value="Branch"/>
    <property type="match status" value="1"/>
</dbReference>
<evidence type="ECO:0000313" key="7">
    <source>
        <dbReference type="EMBL" id="URD90988.1"/>
    </source>
</evidence>
<evidence type="ECO:0000313" key="8">
    <source>
        <dbReference type="Proteomes" id="UP001055439"/>
    </source>
</evidence>
<keyword evidence="8" id="KW-1185">Reference proteome</keyword>
<organism evidence="7 8">
    <name type="scientific">Musa troglodytarum</name>
    <name type="common">fe'i banana</name>
    <dbReference type="NCBI Taxonomy" id="320322"/>
    <lineage>
        <taxon>Eukaryota</taxon>
        <taxon>Viridiplantae</taxon>
        <taxon>Streptophyta</taxon>
        <taxon>Embryophyta</taxon>
        <taxon>Tracheophyta</taxon>
        <taxon>Spermatophyta</taxon>
        <taxon>Magnoliopsida</taxon>
        <taxon>Liliopsida</taxon>
        <taxon>Zingiberales</taxon>
        <taxon>Musaceae</taxon>
        <taxon>Musa</taxon>
    </lineage>
</organism>
<accession>A0A9E7JRQ9</accession>
<evidence type="ECO:0000256" key="6">
    <source>
        <dbReference type="SAM" id="MobiDB-lite"/>
    </source>
</evidence>
<dbReference type="GO" id="GO:0016757">
    <property type="term" value="F:glycosyltransferase activity"/>
    <property type="evidence" value="ECO:0007669"/>
    <property type="project" value="UniProtKB-KW"/>
</dbReference>
<dbReference type="PANTHER" id="PTHR31042:SF122">
    <property type="entry name" value="CORE-2_I-BRANCHING ENZYME"/>
    <property type="match status" value="1"/>
</dbReference>
<keyword evidence="2" id="KW-0328">Glycosyltransferase</keyword>
<comment type="subcellular location">
    <subcellularLocation>
        <location evidence="1">Membrane</location>
        <topology evidence="1">Single-pass type II membrane protein</topology>
    </subcellularLocation>
</comment>
<gene>
    <name evidence="7" type="ORF">MUK42_26455</name>
</gene>
<keyword evidence="4" id="KW-0472">Membrane</keyword>
<dbReference type="InterPro" id="IPR003406">
    <property type="entry name" value="Glyco_trans_14"/>
</dbReference>
<protein>
    <submittedName>
        <fullName evidence="7">Core-2/I-Branching enzyme</fullName>
    </submittedName>
</protein>
<dbReference type="GO" id="GO:0016020">
    <property type="term" value="C:membrane"/>
    <property type="evidence" value="ECO:0007669"/>
    <property type="project" value="UniProtKB-SubCell"/>
</dbReference>
<keyword evidence="5" id="KW-0325">Glycoprotein</keyword>
<dbReference type="Proteomes" id="UP001055439">
    <property type="component" value="Chromosome 2"/>
</dbReference>
<dbReference type="AlphaFoldDB" id="A0A9E7JRQ9"/>